<proteinExistence type="predicted"/>
<gene>
    <name evidence="1" type="ORF">LCGC14_2644250</name>
</gene>
<accession>A0A0F9C757</accession>
<dbReference type="AlphaFoldDB" id="A0A0F9C757"/>
<protein>
    <recommendedName>
        <fullName evidence="2">CCA-adding enzyme C-terminal domain-containing protein</fullName>
    </recommendedName>
</protein>
<comment type="caution">
    <text evidence="1">The sequence shown here is derived from an EMBL/GenBank/DDBJ whole genome shotgun (WGS) entry which is preliminary data.</text>
</comment>
<name>A0A0F9C757_9ZZZZ</name>
<reference evidence="1" key="1">
    <citation type="journal article" date="2015" name="Nature">
        <title>Complex archaea that bridge the gap between prokaryotes and eukaryotes.</title>
        <authorList>
            <person name="Spang A."/>
            <person name="Saw J.H."/>
            <person name="Jorgensen S.L."/>
            <person name="Zaremba-Niedzwiedzka K."/>
            <person name="Martijn J."/>
            <person name="Lind A.E."/>
            <person name="van Eijk R."/>
            <person name="Schleper C."/>
            <person name="Guy L."/>
            <person name="Ettema T.J."/>
        </authorList>
    </citation>
    <scope>NUCLEOTIDE SEQUENCE</scope>
</reference>
<sequence length="88" mass="9995">KGIGALRQPKKLAQFIRCCEADARGRLGFEDTVYASGLWLQQVFEAIQSIDNNEFIQKGLTGKKLGDAIDQRRHEVISRLKDSHEPKR</sequence>
<evidence type="ECO:0008006" key="2">
    <source>
        <dbReference type="Google" id="ProtNLM"/>
    </source>
</evidence>
<feature type="non-terminal residue" evidence="1">
    <location>
        <position position="1"/>
    </location>
</feature>
<dbReference type="EMBL" id="LAZR01045683">
    <property type="protein sequence ID" value="KKK98289.1"/>
    <property type="molecule type" value="Genomic_DNA"/>
</dbReference>
<organism evidence="1">
    <name type="scientific">marine sediment metagenome</name>
    <dbReference type="NCBI Taxonomy" id="412755"/>
    <lineage>
        <taxon>unclassified sequences</taxon>
        <taxon>metagenomes</taxon>
        <taxon>ecological metagenomes</taxon>
    </lineage>
</organism>
<evidence type="ECO:0000313" key="1">
    <source>
        <dbReference type="EMBL" id="KKK98289.1"/>
    </source>
</evidence>